<gene>
    <name evidence="2" type="ORF">SAMN05518682_2526</name>
</gene>
<feature type="compositionally biased region" description="Polar residues" evidence="1">
    <location>
        <begin position="481"/>
        <end position="491"/>
    </location>
</feature>
<dbReference type="AlphaFoldDB" id="A0A1N6SUY2"/>
<feature type="region of interest" description="Disordered" evidence="1">
    <location>
        <begin position="435"/>
        <end position="530"/>
    </location>
</feature>
<dbReference type="InterPro" id="IPR042271">
    <property type="entry name" value="Zinicin_2_N"/>
</dbReference>
<name>A0A1N6SUY2_9MICO</name>
<protein>
    <submittedName>
        <fullName evidence="2">Putative hydrolase</fullName>
    </submittedName>
</protein>
<dbReference type="Gene3D" id="1.20.150.30">
    <property type="entry name" value="Zincin-like metallopeptidase, N-terminal domain"/>
    <property type="match status" value="1"/>
</dbReference>
<dbReference type="NCBIfam" id="TIGR03624">
    <property type="entry name" value="putative hydrolase"/>
    <property type="match status" value="1"/>
</dbReference>
<keyword evidence="2" id="KW-0378">Hydrolase</keyword>
<feature type="compositionally biased region" description="Gly residues" evidence="1">
    <location>
        <begin position="515"/>
        <end position="530"/>
    </location>
</feature>
<dbReference type="PANTHER" id="PTHR39420:SF2">
    <property type="entry name" value="HYDROLASE"/>
    <property type="match status" value="1"/>
</dbReference>
<reference evidence="3" key="1">
    <citation type="submission" date="2017-01" db="EMBL/GenBank/DDBJ databases">
        <authorList>
            <person name="Varghese N."/>
            <person name="Submissions S."/>
        </authorList>
    </citation>
    <scope>NUCLEOTIDE SEQUENCE [LARGE SCALE GENOMIC DNA]</scope>
    <source>
        <strain evidence="3">3bp</strain>
    </source>
</reference>
<dbReference type="PANTHER" id="PTHR39420">
    <property type="match status" value="1"/>
</dbReference>
<feature type="region of interest" description="Disordered" evidence="1">
    <location>
        <begin position="1"/>
        <end position="20"/>
    </location>
</feature>
<dbReference type="GO" id="GO:0016787">
    <property type="term" value="F:hydrolase activity"/>
    <property type="evidence" value="ECO:0007669"/>
    <property type="project" value="UniProtKB-KW"/>
</dbReference>
<organism evidence="2 3">
    <name type="scientific">Cellulosimicrobium aquatile</name>
    <dbReference type="NCBI Taxonomy" id="1612203"/>
    <lineage>
        <taxon>Bacteria</taxon>
        <taxon>Bacillati</taxon>
        <taxon>Actinomycetota</taxon>
        <taxon>Actinomycetes</taxon>
        <taxon>Micrococcales</taxon>
        <taxon>Promicromonosporaceae</taxon>
        <taxon>Cellulosimicrobium</taxon>
    </lineage>
</organism>
<dbReference type="EMBL" id="FTMI01000004">
    <property type="protein sequence ID" value="SIQ44822.1"/>
    <property type="molecule type" value="Genomic_DNA"/>
</dbReference>
<evidence type="ECO:0000313" key="3">
    <source>
        <dbReference type="Proteomes" id="UP000186235"/>
    </source>
</evidence>
<dbReference type="Pfam" id="PF10103">
    <property type="entry name" value="Zincin_2"/>
    <property type="match status" value="1"/>
</dbReference>
<evidence type="ECO:0000256" key="1">
    <source>
        <dbReference type="SAM" id="MobiDB-lite"/>
    </source>
</evidence>
<accession>A0A1N6SUY2</accession>
<evidence type="ECO:0000313" key="2">
    <source>
        <dbReference type="EMBL" id="SIQ44822.1"/>
    </source>
</evidence>
<feature type="compositionally biased region" description="Basic and acidic residues" evidence="1">
    <location>
        <begin position="454"/>
        <end position="476"/>
    </location>
</feature>
<feature type="compositionally biased region" description="Acidic residues" evidence="1">
    <location>
        <begin position="493"/>
        <end position="509"/>
    </location>
</feature>
<proteinExistence type="predicted"/>
<sequence length="530" mass="55354">MSSLPPDRTPGPDDDTPFDPRFEELLRSMLGPDADEALRELRARGLDPQALAAGGAADPQLFQHVLAQVQRMLSTPSDGPVNTDVSHDVARQVAVAEGDPSISPAQQRAVTEALSVAELWLDAVTDLPPSGGKSQAWSRSEWVEHTLPAWNELVAPVAASVADALATVLRDQLPEGMGDDTSALPGVGFTLPGLPAGALGLPAGDPAALMRRLGSAVFGMQVGQAAGTLSREVFGATDVGLPLLDRPATVLLPTNVAAFAEGLDAPAEEVRLFLALREAAHARLFTHVSWLRGHLRGLVDAYARGITIDLSALESQLADVDLADTDALQRALSGGVFGLQNTPEQQATLLRLETTLALVEGWVDEVTAVAALPHLPHAVPLREMLRRRRAAGGPAEHTFATLVGLELRPRRSRDAAALWALIAAQSGAGARDAVWDHPDLLPDGTDLDDPSGYEGRRAATRAEEADVDRALEEIFRAAEGSPTTESAQATADGSDDDAPVTDGSADDPDAAGPTDDGGTGEATGQGGAPR</sequence>
<dbReference type="SUPFAM" id="SSF55486">
    <property type="entry name" value="Metalloproteases ('zincins'), catalytic domain"/>
    <property type="match status" value="1"/>
</dbReference>
<keyword evidence="3" id="KW-1185">Reference proteome</keyword>
<dbReference type="Proteomes" id="UP000186235">
    <property type="component" value="Unassembled WGS sequence"/>
</dbReference>
<dbReference type="RefSeq" id="WP_076405155.1">
    <property type="nucleotide sequence ID" value="NZ_FTMI01000004.1"/>
</dbReference>
<dbReference type="InterPro" id="IPR018766">
    <property type="entry name" value="Zinicin_2"/>
</dbReference>